<evidence type="ECO:0000256" key="4">
    <source>
        <dbReference type="ARBA" id="ARBA00022692"/>
    </source>
</evidence>
<keyword evidence="5 7" id="KW-1133">Transmembrane helix</keyword>
<accession>A0A2T4IVK9</accession>
<feature type="transmembrane region" description="Helical" evidence="7">
    <location>
        <begin position="30"/>
        <end position="54"/>
    </location>
</feature>
<dbReference type="InterPro" id="IPR050366">
    <property type="entry name" value="BP-dependent_transpt_permease"/>
</dbReference>
<evidence type="ECO:0000313" key="10">
    <source>
        <dbReference type="Proteomes" id="UP000240259"/>
    </source>
</evidence>
<dbReference type="OrthoDB" id="9805884at2"/>
<feature type="transmembrane region" description="Helical" evidence="7">
    <location>
        <begin position="226"/>
        <end position="244"/>
    </location>
</feature>
<dbReference type="GO" id="GO:0055085">
    <property type="term" value="P:transmembrane transport"/>
    <property type="evidence" value="ECO:0007669"/>
    <property type="project" value="InterPro"/>
</dbReference>
<evidence type="ECO:0000256" key="1">
    <source>
        <dbReference type="ARBA" id="ARBA00004651"/>
    </source>
</evidence>
<proteinExistence type="inferred from homology"/>
<feature type="transmembrane region" description="Helical" evidence="7">
    <location>
        <begin position="162"/>
        <end position="179"/>
    </location>
</feature>
<sequence>MSATDSSAGIPAPAPNDTNRRGPLAEVFFSLLRSGTFLTGLAIVMFWVACALFGEHFAPYDPLADDIINALAPPSAEHWFGTDQIGRDVFSRVIVGSRDILTVAPLATLLATIAGTALGLFTGYFRGIVDDVISRILEAFMAIPVVIVALLAIVALGTSKTTVIVVIGLSFAPIIARTVRSAVLAERELDYVAAAQLRHESALHTMFVEILPNVIPPILVETTVRLGYAIFAVATLSFMGFGIQPPSPDWGLSISSNYGMIGGGFWWTVLFDALAIASLVIGVNLAADGVHGAFND</sequence>
<evidence type="ECO:0000313" key="9">
    <source>
        <dbReference type="EMBL" id="PTE09628.1"/>
    </source>
</evidence>
<name>A0A2T4IVK9_9HYPH</name>
<evidence type="ECO:0000256" key="2">
    <source>
        <dbReference type="ARBA" id="ARBA00022448"/>
    </source>
</evidence>
<dbReference type="CDD" id="cd06261">
    <property type="entry name" value="TM_PBP2"/>
    <property type="match status" value="1"/>
</dbReference>
<dbReference type="InterPro" id="IPR025966">
    <property type="entry name" value="OppC_N"/>
</dbReference>
<dbReference type="PROSITE" id="PS50928">
    <property type="entry name" value="ABC_TM1"/>
    <property type="match status" value="1"/>
</dbReference>
<dbReference type="PANTHER" id="PTHR43386:SF25">
    <property type="entry name" value="PEPTIDE ABC TRANSPORTER PERMEASE PROTEIN"/>
    <property type="match status" value="1"/>
</dbReference>
<comment type="caution">
    <text evidence="9">The sequence shown here is derived from an EMBL/GenBank/DDBJ whole genome shotgun (WGS) entry which is preliminary data.</text>
</comment>
<organism evidence="9 10">
    <name type="scientific">Mesorhizobium helmanticense</name>
    <dbReference type="NCBI Taxonomy" id="1776423"/>
    <lineage>
        <taxon>Bacteria</taxon>
        <taxon>Pseudomonadati</taxon>
        <taxon>Pseudomonadota</taxon>
        <taxon>Alphaproteobacteria</taxon>
        <taxon>Hyphomicrobiales</taxon>
        <taxon>Phyllobacteriaceae</taxon>
        <taxon>Mesorhizobium</taxon>
    </lineage>
</organism>
<comment type="subcellular location">
    <subcellularLocation>
        <location evidence="1 7">Cell membrane</location>
        <topology evidence="1 7">Multi-pass membrane protein</topology>
    </subcellularLocation>
</comment>
<dbReference type="Pfam" id="PF12911">
    <property type="entry name" value="OppC_N"/>
    <property type="match status" value="1"/>
</dbReference>
<reference evidence="9 10" key="1">
    <citation type="submission" date="2018-03" db="EMBL/GenBank/DDBJ databases">
        <title>Genome sequence of the symbiotic type strain Mesorhizobium helmanticense CSLC115NT isolated from Lotus corniculatus nodules.</title>
        <authorList>
            <person name="Sannazzaro A.I."/>
            <person name="Torres Tejerizo G.A."/>
            <person name="Dip D."/>
            <person name="Caballero M."/>
            <person name="Pistorio M."/>
            <person name="Estrella M.J."/>
        </authorList>
    </citation>
    <scope>NUCLEOTIDE SEQUENCE [LARGE SCALE GENOMIC DNA]</scope>
    <source>
        <strain evidence="9 10">CSLC115N</strain>
    </source>
</reference>
<dbReference type="PANTHER" id="PTHR43386">
    <property type="entry name" value="OLIGOPEPTIDE TRANSPORT SYSTEM PERMEASE PROTEIN APPC"/>
    <property type="match status" value="1"/>
</dbReference>
<dbReference type="Proteomes" id="UP000240259">
    <property type="component" value="Unassembled WGS sequence"/>
</dbReference>
<dbReference type="Pfam" id="PF00528">
    <property type="entry name" value="BPD_transp_1"/>
    <property type="match status" value="1"/>
</dbReference>
<evidence type="ECO:0000256" key="6">
    <source>
        <dbReference type="ARBA" id="ARBA00023136"/>
    </source>
</evidence>
<protein>
    <submittedName>
        <fullName evidence="9">ABC transporter permease</fullName>
    </submittedName>
</protein>
<keyword evidence="4 7" id="KW-0812">Transmembrane</keyword>
<dbReference type="RefSeq" id="WP_107650121.1">
    <property type="nucleotide sequence ID" value="NZ_PZJX01000028.1"/>
</dbReference>
<dbReference type="SUPFAM" id="SSF161098">
    <property type="entry name" value="MetI-like"/>
    <property type="match status" value="1"/>
</dbReference>
<evidence type="ECO:0000259" key="8">
    <source>
        <dbReference type="PROSITE" id="PS50928"/>
    </source>
</evidence>
<dbReference type="AlphaFoldDB" id="A0A2T4IVK9"/>
<evidence type="ECO:0000256" key="3">
    <source>
        <dbReference type="ARBA" id="ARBA00022475"/>
    </source>
</evidence>
<keyword evidence="2 7" id="KW-0813">Transport</keyword>
<dbReference type="Gene3D" id="1.10.3720.10">
    <property type="entry name" value="MetI-like"/>
    <property type="match status" value="1"/>
</dbReference>
<feature type="domain" description="ABC transmembrane type-1" evidence="8">
    <location>
        <begin position="97"/>
        <end position="287"/>
    </location>
</feature>
<dbReference type="EMBL" id="PZJX01000028">
    <property type="protein sequence ID" value="PTE09628.1"/>
    <property type="molecule type" value="Genomic_DNA"/>
</dbReference>
<dbReference type="InterPro" id="IPR000515">
    <property type="entry name" value="MetI-like"/>
</dbReference>
<evidence type="ECO:0000256" key="7">
    <source>
        <dbReference type="RuleBase" id="RU363032"/>
    </source>
</evidence>
<comment type="similarity">
    <text evidence="7">Belongs to the binding-protein-dependent transport system permease family.</text>
</comment>
<gene>
    <name evidence="9" type="ORF">C9427_16260</name>
</gene>
<keyword evidence="3" id="KW-1003">Cell membrane</keyword>
<dbReference type="InterPro" id="IPR035906">
    <property type="entry name" value="MetI-like_sf"/>
</dbReference>
<feature type="transmembrane region" description="Helical" evidence="7">
    <location>
        <begin position="100"/>
        <end position="124"/>
    </location>
</feature>
<dbReference type="GO" id="GO:0005886">
    <property type="term" value="C:plasma membrane"/>
    <property type="evidence" value="ECO:0007669"/>
    <property type="project" value="UniProtKB-SubCell"/>
</dbReference>
<feature type="transmembrane region" description="Helical" evidence="7">
    <location>
        <begin position="264"/>
        <end position="287"/>
    </location>
</feature>
<evidence type="ECO:0000256" key="5">
    <source>
        <dbReference type="ARBA" id="ARBA00022989"/>
    </source>
</evidence>
<keyword evidence="10" id="KW-1185">Reference proteome</keyword>
<feature type="transmembrane region" description="Helical" evidence="7">
    <location>
        <begin position="136"/>
        <end position="156"/>
    </location>
</feature>
<keyword evidence="6 7" id="KW-0472">Membrane</keyword>